<reference evidence="8 9" key="1">
    <citation type="submission" date="2019-01" db="EMBL/GenBank/DDBJ databases">
        <title>Sphingorhabdus lacus sp.nov., isolated from an oligotrophic freshwater lake.</title>
        <authorList>
            <person name="Park M."/>
        </authorList>
    </citation>
    <scope>NUCLEOTIDE SEQUENCE [LARGE SCALE GENOMIC DNA]</scope>
    <source>
        <strain evidence="8 9">IMCC26285</strain>
    </source>
</reference>
<dbReference type="InterPro" id="IPR028976">
    <property type="entry name" value="CheC-like_sf"/>
</dbReference>
<keyword evidence="9" id="KW-1185">Reference proteome</keyword>
<protein>
    <recommendedName>
        <fullName evidence="7">Flagellar motor switch protein FliN-like C-terminal domain-containing protein</fullName>
    </recommendedName>
</protein>
<feature type="domain" description="Flagellar motor switch protein FliN-like C-terminal" evidence="7">
    <location>
        <begin position="221"/>
        <end position="286"/>
    </location>
</feature>
<evidence type="ECO:0000256" key="3">
    <source>
        <dbReference type="ARBA" id="ARBA00022500"/>
    </source>
</evidence>
<dbReference type="AlphaFoldDB" id="A0A6I4M0G5"/>
<dbReference type="RefSeq" id="WP_218939615.1">
    <property type="nucleotide sequence ID" value="NZ_SDWJ01000002.1"/>
</dbReference>
<gene>
    <name evidence="8" type="ORF">EUU23_13315</name>
</gene>
<comment type="caution">
    <text evidence="8">The sequence shown here is derived from an EMBL/GenBank/DDBJ whole genome shotgun (WGS) entry which is preliminary data.</text>
</comment>
<keyword evidence="5" id="KW-0472">Membrane</keyword>
<evidence type="ECO:0000313" key="8">
    <source>
        <dbReference type="EMBL" id="MVZ98669.1"/>
    </source>
</evidence>
<dbReference type="GO" id="GO:0005886">
    <property type="term" value="C:plasma membrane"/>
    <property type="evidence" value="ECO:0007669"/>
    <property type="project" value="UniProtKB-SubCell"/>
</dbReference>
<dbReference type="SUPFAM" id="SSF101801">
    <property type="entry name" value="Surface presentation of antigens (SPOA)"/>
    <property type="match status" value="1"/>
</dbReference>
<comment type="subcellular location">
    <subcellularLocation>
        <location evidence="1">Cell membrane</location>
        <topology evidence="1">Peripheral membrane protein</topology>
    </subcellularLocation>
</comment>
<dbReference type="Proteomes" id="UP000471147">
    <property type="component" value="Unassembled WGS sequence"/>
</dbReference>
<evidence type="ECO:0000256" key="4">
    <source>
        <dbReference type="ARBA" id="ARBA00022779"/>
    </source>
</evidence>
<proteinExistence type="predicted"/>
<evidence type="ECO:0000256" key="1">
    <source>
        <dbReference type="ARBA" id="ARBA00004202"/>
    </source>
</evidence>
<keyword evidence="3" id="KW-0145">Chemotaxis</keyword>
<organism evidence="8 9">
    <name type="scientific">Sphingorhabdus profundilacus</name>
    <dbReference type="NCBI Taxonomy" id="2509718"/>
    <lineage>
        <taxon>Bacteria</taxon>
        <taxon>Pseudomonadati</taxon>
        <taxon>Pseudomonadota</taxon>
        <taxon>Alphaproteobacteria</taxon>
        <taxon>Sphingomonadales</taxon>
        <taxon>Sphingomonadaceae</taxon>
        <taxon>Sphingorhabdus</taxon>
    </lineage>
</organism>
<dbReference type="Gene3D" id="3.40.1550.10">
    <property type="entry name" value="CheC-like"/>
    <property type="match status" value="1"/>
</dbReference>
<sequence length="292" mass="32108">MTPASSQMMHLTRNANDSAELSQLEPLAQRVAQSIQSLLGSFTKGAFQIATGTANGARYPEWRIAQNPFGAAFRYMMPKRGEELLVHLPGSLVCQIVDLYYGGSGTVQARSEFSSAELRFLSGFGSQLAPLLKAQIDPDEGSPFEFVRAETDLLQMAWPKSREAIIVQSFFAEGEAIKPSAVSLILTTETLRFLDNRRSVEENQVAPTDAAWSERVRSATMRVKFPTRIVLTHCNVSFQKMLTLAPGDILPLLLPAQIPMIVSGRVFARGSLGEANGRAALMIEKIEKEMDQ</sequence>
<dbReference type="EMBL" id="SDWJ01000002">
    <property type="protein sequence ID" value="MVZ98669.1"/>
    <property type="molecule type" value="Genomic_DNA"/>
</dbReference>
<dbReference type="InterPro" id="IPR001543">
    <property type="entry name" value="FliN-like_C"/>
</dbReference>
<keyword evidence="2" id="KW-1003">Cell membrane</keyword>
<name>A0A6I4M0G5_9SPHN</name>
<evidence type="ECO:0000256" key="6">
    <source>
        <dbReference type="ARBA" id="ARBA00025044"/>
    </source>
</evidence>
<evidence type="ECO:0000256" key="5">
    <source>
        <dbReference type="ARBA" id="ARBA00023136"/>
    </source>
</evidence>
<dbReference type="GO" id="GO:0006935">
    <property type="term" value="P:chemotaxis"/>
    <property type="evidence" value="ECO:0007669"/>
    <property type="project" value="UniProtKB-KW"/>
</dbReference>
<comment type="function">
    <text evidence="6">FliM is one of three proteins (FliG, FliN, FliM) that forms the rotor-mounted switch complex (C ring), located at the base of the basal body. This complex interacts with the CheY and CheZ chemotaxis proteins, in addition to contacting components of the motor that determine the direction of flagellar rotation.</text>
</comment>
<evidence type="ECO:0000259" key="7">
    <source>
        <dbReference type="Pfam" id="PF01052"/>
    </source>
</evidence>
<dbReference type="GO" id="GO:0097588">
    <property type="term" value="P:archaeal or bacterial-type flagellum-dependent cell motility"/>
    <property type="evidence" value="ECO:0007669"/>
    <property type="project" value="UniProtKB-KW"/>
</dbReference>
<dbReference type="Pfam" id="PF01052">
    <property type="entry name" value="FliMN_C"/>
    <property type="match status" value="1"/>
</dbReference>
<keyword evidence="4" id="KW-0283">Flagellar rotation</keyword>
<dbReference type="Gene3D" id="2.30.330.10">
    <property type="entry name" value="SpoA-like"/>
    <property type="match status" value="1"/>
</dbReference>
<dbReference type="InterPro" id="IPR036429">
    <property type="entry name" value="SpoA-like_sf"/>
</dbReference>
<evidence type="ECO:0000256" key="2">
    <source>
        <dbReference type="ARBA" id="ARBA00022475"/>
    </source>
</evidence>
<evidence type="ECO:0000313" key="9">
    <source>
        <dbReference type="Proteomes" id="UP000471147"/>
    </source>
</evidence>
<accession>A0A6I4M0G5</accession>